<feature type="non-terminal residue" evidence="4">
    <location>
        <position position="1"/>
    </location>
</feature>
<dbReference type="Proteomes" id="UP000812440">
    <property type="component" value="Unassembled WGS sequence"/>
</dbReference>
<dbReference type="SMART" id="SM00227">
    <property type="entry name" value="NEBU"/>
    <property type="match status" value="4"/>
</dbReference>
<dbReference type="PRINTS" id="PR00510">
    <property type="entry name" value="NEBULIN"/>
</dbReference>
<dbReference type="InterPro" id="IPR013998">
    <property type="entry name" value="Nebulin-like"/>
</dbReference>
<dbReference type="PANTHER" id="PTHR11039">
    <property type="entry name" value="NEBULIN"/>
    <property type="match status" value="1"/>
</dbReference>
<dbReference type="InterPro" id="IPR000900">
    <property type="entry name" value="Nebulin_repeat"/>
</dbReference>
<feature type="non-terminal residue" evidence="4">
    <location>
        <position position="189"/>
    </location>
</feature>
<reference evidence="4" key="1">
    <citation type="thesis" date="2020" institute="ProQuest LLC" country="789 East Eisenhower Parkway, Ann Arbor, MI, USA">
        <title>Comparative Genomics and Chromosome Evolution.</title>
        <authorList>
            <person name="Mudd A.B."/>
        </authorList>
    </citation>
    <scope>NUCLEOTIDE SEQUENCE</scope>
    <source>
        <strain evidence="4">Female2</strain>
        <tissue evidence="4">Blood</tissue>
    </source>
</reference>
<name>A0A8T2I8J8_9PIPI</name>
<comment type="caution">
    <text evidence="4">The sequence shown here is derived from an EMBL/GenBank/DDBJ whole genome shotgun (WGS) entry which is preliminary data.</text>
</comment>
<accession>A0A8T2I8J8</accession>
<dbReference type="PANTHER" id="PTHR11039:SF64">
    <property type="entry name" value="NEBULIN-RELATED-ANCHORING PROTEIN-LIKE"/>
    <property type="match status" value="1"/>
</dbReference>
<evidence type="ECO:0000256" key="3">
    <source>
        <dbReference type="SAM" id="MobiDB-lite"/>
    </source>
</evidence>
<dbReference type="GO" id="GO:0071691">
    <property type="term" value="P:cardiac muscle thin filament assembly"/>
    <property type="evidence" value="ECO:0007669"/>
    <property type="project" value="TreeGrafter"/>
</dbReference>
<dbReference type="GO" id="GO:0030018">
    <property type="term" value="C:Z disc"/>
    <property type="evidence" value="ECO:0007669"/>
    <property type="project" value="InterPro"/>
</dbReference>
<keyword evidence="2" id="KW-0009">Actin-binding</keyword>
<feature type="region of interest" description="Disordered" evidence="3">
    <location>
        <begin position="76"/>
        <end position="104"/>
    </location>
</feature>
<feature type="compositionally biased region" description="Polar residues" evidence="3">
    <location>
        <begin position="80"/>
        <end position="104"/>
    </location>
</feature>
<evidence type="ECO:0008006" key="6">
    <source>
        <dbReference type="Google" id="ProtNLM"/>
    </source>
</evidence>
<gene>
    <name evidence="4" type="ORF">GDO86_018954</name>
</gene>
<evidence type="ECO:0000313" key="4">
    <source>
        <dbReference type="EMBL" id="KAG8428899.1"/>
    </source>
</evidence>
<evidence type="ECO:0000313" key="5">
    <source>
        <dbReference type="Proteomes" id="UP000812440"/>
    </source>
</evidence>
<keyword evidence="5" id="KW-1185">Reference proteome</keyword>
<proteinExistence type="predicted"/>
<organism evidence="4 5">
    <name type="scientific">Hymenochirus boettgeri</name>
    <name type="common">Congo dwarf clawed frog</name>
    <dbReference type="NCBI Taxonomy" id="247094"/>
    <lineage>
        <taxon>Eukaryota</taxon>
        <taxon>Metazoa</taxon>
        <taxon>Chordata</taxon>
        <taxon>Craniata</taxon>
        <taxon>Vertebrata</taxon>
        <taxon>Euteleostomi</taxon>
        <taxon>Amphibia</taxon>
        <taxon>Batrachia</taxon>
        <taxon>Anura</taxon>
        <taxon>Pipoidea</taxon>
        <taxon>Pipidae</taxon>
        <taxon>Pipinae</taxon>
        <taxon>Hymenochirus</taxon>
    </lineage>
</organism>
<protein>
    <recommendedName>
        <fullName evidence="6">Nebulin-related anchoring protein</fullName>
    </recommendedName>
</protein>
<keyword evidence="1" id="KW-0677">Repeat</keyword>
<dbReference type="PROSITE" id="PS51216">
    <property type="entry name" value="NEBULIN"/>
    <property type="match status" value="4"/>
</dbReference>
<sequence length="189" mass="21718">KVYKTLWEQSRAAGYDLRLDAIPFQTAKASREIASDFRYKEAFVRDKGQRIGFRSVSDDPTSQHVMKISKLQSDKEYKRLSQQNRSQVRTSLDQPSFIQAKKSQSQASDINYRQHLHRYTCDPQQLNLKHAKQAHNLQSDVKYKSDLNWMKGIGWTPPGYYKVELARRAAGPYTQDTELDGPSDSATSA</sequence>
<dbReference type="OrthoDB" id="9295290at2759"/>
<dbReference type="EMBL" id="JAACNH010021420">
    <property type="protein sequence ID" value="KAG8428899.1"/>
    <property type="molecule type" value="Genomic_DNA"/>
</dbReference>
<dbReference type="GO" id="GO:0051015">
    <property type="term" value="F:actin filament binding"/>
    <property type="evidence" value="ECO:0007669"/>
    <property type="project" value="InterPro"/>
</dbReference>
<dbReference type="InterPro" id="IPR055297">
    <property type="entry name" value="NEBU/NEBL"/>
</dbReference>
<evidence type="ECO:0000256" key="1">
    <source>
        <dbReference type="ARBA" id="ARBA00022737"/>
    </source>
</evidence>
<evidence type="ECO:0000256" key="2">
    <source>
        <dbReference type="ARBA" id="ARBA00023203"/>
    </source>
</evidence>
<dbReference type="AlphaFoldDB" id="A0A8T2I8J8"/>
<dbReference type="Pfam" id="PF00880">
    <property type="entry name" value="Nebulin"/>
    <property type="match status" value="3"/>
</dbReference>